<organism evidence="5 6">
    <name type="scientific">Physocladia obscura</name>
    <dbReference type="NCBI Taxonomy" id="109957"/>
    <lineage>
        <taxon>Eukaryota</taxon>
        <taxon>Fungi</taxon>
        <taxon>Fungi incertae sedis</taxon>
        <taxon>Chytridiomycota</taxon>
        <taxon>Chytridiomycota incertae sedis</taxon>
        <taxon>Chytridiomycetes</taxon>
        <taxon>Chytridiales</taxon>
        <taxon>Chytriomycetaceae</taxon>
        <taxon>Physocladia</taxon>
    </lineage>
</organism>
<evidence type="ECO:0000256" key="3">
    <source>
        <dbReference type="ARBA" id="ARBA00023167"/>
    </source>
</evidence>
<dbReference type="FunFam" id="3.40.50.1000:FF:000079">
    <property type="entry name" value="Enolase-phosphatase E1"/>
    <property type="match status" value="1"/>
</dbReference>
<keyword evidence="6" id="KW-1185">Reference proteome</keyword>
<evidence type="ECO:0000313" key="6">
    <source>
        <dbReference type="Proteomes" id="UP001211907"/>
    </source>
</evidence>
<dbReference type="Gene3D" id="3.40.50.1000">
    <property type="entry name" value="HAD superfamily/HAD-like"/>
    <property type="match status" value="1"/>
</dbReference>
<dbReference type="SUPFAM" id="SSF56784">
    <property type="entry name" value="HAD-like"/>
    <property type="match status" value="1"/>
</dbReference>
<dbReference type="NCBIfam" id="TIGR01549">
    <property type="entry name" value="HAD-SF-IA-v1"/>
    <property type="match status" value="1"/>
</dbReference>
<dbReference type="PANTHER" id="PTHR20371:SF1">
    <property type="entry name" value="ENOLASE-PHOSPHATASE E1"/>
    <property type="match status" value="1"/>
</dbReference>
<dbReference type="EMBL" id="JADGJH010000705">
    <property type="protein sequence ID" value="KAJ3123935.1"/>
    <property type="molecule type" value="Genomic_DNA"/>
</dbReference>
<dbReference type="Gene3D" id="1.10.720.60">
    <property type="match status" value="1"/>
</dbReference>
<dbReference type="GO" id="GO:0043874">
    <property type="term" value="F:acireductone synthase activity"/>
    <property type="evidence" value="ECO:0007669"/>
    <property type="project" value="InterPro"/>
</dbReference>
<evidence type="ECO:0000256" key="4">
    <source>
        <dbReference type="SAM" id="MobiDB-lite"/>
    </source>
</evidence>
<evidence type="ECO:0008006" key="7">
    <source>
        <dbReference type="Google" id="ProtNLM"/>
    </source>
</evidence>
<comment type="caution">
    <text evidence="5">The sequence shown here is derived from an EMBL/GenBank/DDBJ whole genome shotgun (WGS) entry which is preliminary data.</text>
</comment>
<dbReference type="SFLD" id="SFLDG01133">
    <property type="entry name" value="C1.5.4:_Enolase-phosphatase_Li"/>
    <property type="match status" value="1"/>
</dbReference>
<name>A0AAD5T1F2_9FUNG</name>
<feature type="region of interest" description="Disordered" evidence="4">
    <location>
        <begin position="354"/>
        <end position="429"/>
    </location>
</feature>
<dbReference type="Proteomes" id="UP001211907">
    <property type="component" value="Unassembled WGS sequence"/>
</dbReference>
<dbReference type="CDD" id="cd01629">
    <property type="entry name" value="HAD_EP"/>
    <property type="match status" value="1"/>
</dbReference>
<dbReference type="InterPro" id="IPR036412">
    <property type="entry name" value="HAD-like_sf"/>
</dbReference>
<dbReference type="SFLD" id="SFLDF00044">
    <property type="entry name" value="enolase-phosphatase"/>
    <property type="match status" value="1"/>
</dbReference>
<accession>A0AAD5T1F2</accession>
<gene>
    <name evidence="5" type="ORF">HK100_011430</name>
</gene>
<feature type="compositionally biased region" description="Polar residues" evidence="4">
    <location>
        <begin position="497"/>
        <end position="506"/>
    </location>
</feature>
<protein>
    <recommendedName>
        <fullName evidence="7">2,3-diketo-5-methylthio-1-phosphopentane phosphatase</fullName>
    </recommendedName>
</protein>
<keyword evidence="2" id="KW-0378">Hydrolase</keyword>
<feature type="compositionally biased region" description="Basic and acidic residues" evidence="4">
    <location>
        <begin position="385"/>
        <end position="416"/>
    </location>
</feature>
<dbReference type="InterPro" id="IPR023943">
    <property type="entry name" value="Enolase-ppase_E1"/>
</dbReference>
<dbReference type="Pfam" id="PF00702">
    <property type="entry name" value="Hydrolase"/>
    <property type="match status" value="1"/>
</dbReference>
<evidence type="ECO:0000256" key="2">
    <source>
        <dbReference type="ARBA" id="ARBA00022801"/>
    </source>
</evidence>
<dbReference type="PANTHER" id="PTHR20371">
    <property type="entry name" value="ENOLASE-PHOSPHATASE E1"/>
    <property type="match status" value="1"/>
</dbReference>
<dbReference type="AlphaFoldDB" id="A0AAD5T1F2"/>
<dbReference type="SFLD" id="SFLDG01129">
    <property type="entry name" value="C1.5:_HAD__Beta-PGM__Phosphata"/>
    <property type="match status" value="1"/>
</dbReference>
<feature type="region of interest" description="Disordered" evidence="4">
    <location>
        <begin position="482"/>
        <end position="515"/>
    </location>
</feature>
<proteinExistence type="predicted"/>
<dbReference type="InterPro" id="IPR006439">
    <property type="entry name" value="HAD-SF_hydro_IA"/>
</dbReference>
<dbReference type="NCBIfam" id="TIGR01691">
    <property type="entry name" value="enolase-ppase"/>
    <property type="match status" value="1"/>
</dbReference>
<dbReference type="GO" id="GO:0019509">
    <property type="term" value="P:L-methionine salvage from methylthioadenosine"/>
    <property type="evidence" value="ECO:0007669"/>
    <property type="project" value="InterPro"/>
</dbReference>
<sequence length="515" mass="55978">MRESSAYECIVVDIEGTTTSIAFVHDVLFPYASTQAHAFIAANWQNQSLIAPLLAGLAELAEQDGGPHLALHDASLSRKKRAAAISTYSSYVLSLIKADRKVAALKNLQGVIWKGAYESGKVKGHLFDDVVPVLEKWSSLNIPVYIYSSGSVAAQKLLFGFSDKGNILRHFSGHFDTAIGSKLESESYTKIATTVNVDPKKILFLSDSVKEIAAADRAEFQTCILARPGNAPLIPEPVDGRYTLSASATIAVCTDFNQVFENFEHSTITKSIDKKRKAAESSEIAVNSAVEIENAGWNGVAAVKITPHVNYIQDETTINTSESKQSNGPVLAEDNIVSENVDISVQTLTSKYPTRKREADNDNNAIANSITEIAPSASKKSKKSKKEEKEKEKRRIDDIRGIEDKKVEQTTEKAVEIKPSATTSSSEKSKYVAIAASLSKIKLPQKGSVDKQLQKKVATPKAKQVAEVIISETSEFAKKDKKNVTLTETHKGKSDSASKQSISTPANKKKRSTTS</sequence>
<dbReference type="SFLD" id="SFLDS00003">
    <property type="entry name" value="Haloacid_Dehalogenase"/>
    <property type="match status" value="1"/>
</dbReference>
<evidence type="ECO:0000256" key="1">
    <source>
        <dbReference type="ARBA" id="ARBA00022605"/>
    </source>
</evidence>
<reference evidence="5" key="1">
    <citation type="submission" date="2020-05" db="EMBL/GenBank/DDBJ databases">
        <title>Phylogenomic resolution of chytrid fungi.</title>
        <authorList>
            <person name="Stajich J.E."/>
            <person name="Amses K."/>
            <person name="Simmons R."/>
            <person name="Seto K."/>
            <person name="Myers J."/>
            <person name="Bonds A."/>
            <person name="Quandt C.A."/>
            <person name="Barry K."/>
            <person name="Liu P."/>
            <person name="Grigoriev I."/>
            <person name="Longcore J.E."/>
            <person name="James T.Y."/>
        </authorList>
    </citation>
    <scope>NUCLEOTIDE SEQUENCE</scope>
    <source>
        <strain evidence="5">JEL0513</strain>
    </source>
</reference>
<keyword evidence="1" id="KW-0028">Amino-acid biosynthesis</keyword>
<dbReference type="InterPro" id="IPR023214">
    <property type="entry name" value="HAD_sf"/>
</dbReference>
<keyword evidence="3" id="KW-0486">Methionine biosynthesis</keyword>
<dbReference type="GO" id="GO:0000287">
    <property type="term" value="F:magnesium ion binding"/>
    <property type="evidence" value="ECO:0007669"/>
    <property type="project" value="InterPro"/>
</dbReference>
<evidence type="ECO:0000313" key="5">
    <source>
        <dbReference type="EMBL" id="KAJ3123935.1"/>
    </source>
</evidence>